<evidence type="ECO:0000313" key="2">
    <source>
        <dbReference type="Proteomes" id="UP001174997"/>
    </source>
</evidence>
<feature type="non-terminal residue" evidence="1">
    <location>
        <position position="303"/>
    </location>
</feature>
<reference evidence="1" key="1">
    <citation type="submission" date="2023-06" db="EMBL/GenBank/DDBJ databases">
        <title>Genome-scale phylogeny and comparative genomics of the fungal order Sordariales.</title>
        <authorList>
            <consortium name="Lawrence Berkeley National Laboratory"/>
            <person name="Hensen N."/>
            <person name="Bonometti L."/>
            <person name="Westerberg I."/>
            <person name="Brannstrom I.O."/>
            <person name="Guillou S."/>
            <person name="Cros-Aarteil S."/>
            <person name="Calhoun S."/>
            <person name="Haridas S."/>
            <person name="Kuo A."/>
            <person name="Mondo S."/>
            <person name="Pangilinan J."/>
            <person name="Riley R."/>
            <person name="Labutti K."/>
            <person name="Andreopoulos B."/>
            <person name="Lipzen A."/>
            <person name="Chen C."/>
            <person name="Yanf M."/>
            <person name="Daum C."/>
            <person name="Ng V."/>
            <person name="Clum A."/>
            <person name="Steindorff A."/>
            <person name="Ohm R."/>
            <person name="Martin F."/>
            <person name="Silar P."/>
            <person name="Natvig D."/>
            <person name="Lalanne C."/>
            <person name="Gautier V."/>
            <person name="Ament-Velasquez S.L."/>
            <person name="Kruys A."/>
            <person name="Hutchinson M.I."/>
            <person name="Powell A.J."/>
            <person name="Barry K."/>
            <person name="Miller A.N."/>
            <person name="Grigoriev I.V."/>
            <person name="Debuchy R."/>
            <person name="Gladieux P."/>
            <person name="Thoren M.H."/>
            <person name="Johannesson H."/>
        </authorList>
    </citation>
    <scope>NUCLEOTIDE SEQUENCE</scope>
    <source>
        <strain evidence="1">CBS 307.81</strain>
    </source>
</reference>
<sequence length="303" mass="34852">MEYGVPPAYELPPAYTAFQAYNEQGQETSEDCDDECLIDCDDECLIDCDDECLIGRDNEDPNRQENCGCHCHISNVDCCGCSDIDNEDHPPAYESNELVPFYNYLARESIETATKAYRATLANFEVPMPPIYGEEMREVRRAAARWAFCIIACQATVPENEEDYDDQEMELAHAKVATFEQMAENLVSMESSGGWLCSHYPGLLESLVRAVRRPVDQAFKQVLINQQAEYLDTVVYRRVLSERELGVMWRRFYRQLHPLTLLAPSPEGAEDEQRDTGIIMGILREEEQEREWLKEDEEDEKRA</sequence>
<dbReference type="Proteomes" id="UP001174997">
    <property type="component" value="Unassembled WGS sequence"/>
</dbReference>
<comment type="caution">
    <text evidence="1">The sequence shown here is derived from an EMBL/GenBank/DDBJ whole genome shotgun (WGS) entry which is preliminary data.</text>
</comment>
<proteinExistence type="predicted"/>
<dbReference type="EMBL" id="JAULSY010000148">
    <property type="protein sequence ID" value="KAK0661667.1"/>
    <property type="molecule type" value="Genomic_DNA"/>
</dbReference>
<accession>A0AA39YZX6</accession>
<organism evidence="1 2">
    <name type="scientific">Cercophora samala</name>
    <dbReference type="NCBI Taxonomy" id="330535"/>
    <lineage>
        <taxon>Eukaryota</taxon>
        <taxon>Fungi</taxon>
        <taxon>Dikarya</taxon>
        <taxon>Ascomycota</taxon>
        <taxon>Pezizomycotina</taxon>
        <taxon>Sordariomycetes</taxon>
        <taxon>Sordariomycetidae</taxon>
        <taxon>Sordariales</taxon>
        <taxon>Lasiosphaeriaceae</taxon>
        <taxon>Cercophora</taxon>
    </lineage>
</organism>
<protein>
    <submittedName>
        <fullName evidence="1">Uncharacterized protein</fullName>
    </submittedName>
</protein>
<keyword evidence="2" id="KW-1185">Reference proteome</keyword>
<evidence type="ECO:0000313" key="1">
    <source>
        <dbReference type="EMBL" id="KAK0661667.1"/>
    </source>
</evidence>
<dbReference type="AlphaFoldDB" id="A0AA39YZX6"/>
<gene>
    <name evidence="1" type="ORF">QBC41DRAFT_260817</name>
</gene>
<name>A0AA39YZX6_9PEZI</name>